<dbReference type="RefSeq" id="WP_184038631.1">
    <property type="nucleotide sequence ID" value="NZ_JACHHY010000011.1"/>
</dbReference>
<organism evidence="1 2">
    <name type="scientific">Chitinivorax tropicus</name>
    <dbReference type="NCBI Taxonomy" id="714531"/>
    <lineage>
        <taxon>Bacteria</taxon>
        <taxon>Pseudomonadati</taxon>
        <taxon>Pseudomonadota</taxon>
        <taxon>Betaproteobacteria</taxon>
        <taxon>Chitinivorax</taxon>
    </lineage>
</organism>
<sequence length="50" mass="5545">MEAISDVEVPSAPLWVLGGWRLDGHAAWMAFRLPVIRQRRTTGVPTDGMP</sequence>
<evidence type="ECO:0000313" key="1">
    <source>
        <dbReference type="EMBL" id="MBB5018789.1"/>
    </source>
</evidence>
<keyword evidence="2" id="KW-1185">Reference proteome</keyword>
<dbReference type="Proteomes" id="UP000575898">
    <property type="component" value="Unassembled WGS sequence"/>
</dbReference>
<protein>
    <submittedName>
        <fullName evidence="1">Uncharacterized protein</fullName>
    </submittedName>
</protein>
<reference evidence="1 2" key="1">
    <citation type="submission" date="2020-08" db="EMBL/GenBank/DDBJ databases">
        <title>Genomic Encyclopedia of Type Strains, Phase IV (KMG-IV): sequencing the most valuable type-strain genomes for metagenomic binning, comparative biology and taxonomic classification.</title>
        <authorList>
            <person name="Goeker M."/>
        </authorList>
    </citation>
    <scope>NUCLEOTIDE SEQUENCE [LARGE SCALE GENOMIC DNA]</scope>
    <source>
        <strain evidence="1 2">DSM 27165</strain>
    </source>
</reference>
<comment type="caution">
    <text evidence="1">The sequence shown here is derived from an EMBL/GenBank/DDBJ whole genome shotgun (WGS) entry which is preliminary data.</text>
</comment>
<evidence type="ECO:0000313" key="2">
    <source>
        <dbReference type="Proteomes" id="UP000575898"/>
    </source>
</evidence>
<dbReference type="EMBL" id="JACHHY010000011">
    <property type="protein sequence ID" value="MBB5018789.1"/>
    <property type="molecule type" value="Genomic_DNA"/>
</dbReference>
<proteinExistence type="predicted"/>
<dbReference type="AlphaFoldDB" id="A0A840MNY1"/>
<gene>
    <name evidence="1" type="ORF">HNQ59_002082</name>
</gene>
<name>A0A840MNY1_9PROT</name>
<accession>A0A840MNY1</accession>